<dbReference type="SUPFAM" id="SSF56176">
    <property type="entry name" value="FAD-binding/transporter-associated domain-like"/>
    <property type="match status" value="1"/>
</dbReference>
<dbReference type="InterPro" id="IPR016171">
    <property type="entry name" value="Vanillyl_alc_oxidase_C-sub2"/>
</dbReference>
<keyword evidence="7" id="KW-1185">Reference proteome</keyword>
<dbReference type="RefSeq" id="WP_186501985.1">
    <property type="nucleotide sequence ID" value="NZ_JACOGK010000003.1"/>
</dbReference>
<keyword evidence="4" id="KW-0560">Oxidoreductase</keyword>
<sequence>MRPYQSVTPEIMEELKQIVGSHYASNDPDKLAGYKTDQEENTLYHHMPEAVVYPETTEQVAAIMKLATRLRIPVTPRSGGTGLAGGAIPVCGGIVLVFDRMNKILELDPVNMFVRVQAGTPTIEIQNAAKEHGLLYAGDPCSVDAGCEIGGNISTNAGGNKAVRFGTTRNQVYSLRCVTARGEILDVGARLKKQSTGYALEQLIIGSEGTLVVVTEATLKLQPLPKNTADLLAVFHDIDDALQLPNLILKEGINPISLELMDTNCIRLCKKNLKIDLPHAEEENVTYVIITIDGLTEEETDQKMEKIVSLCESIHAVDLLMADQDRIWRARRDIAEATRIESLVFYAEDIVVPIDKISTLIKKLPELEGKYGIRTITAAHIGDGNIHVHAMQCDTPDDVWNEKLDAFHQDLYGLVYQLGGRLSGEHGIGCKKIKEMETFTNPVQLEYMREIKKVFDPEDILNPGKIFTLPE</sequence>
<dbReference type="InterPro" id="IPR004113">
    <property type="entry name" value="FAD-bd_oxidored_4_C"/>
</dbReference>
<dbReference type="InterPro" id="IPR036318">
    <property type="entry name" value="FAD-bd_PCMH-like_sf"/>
</dbReference>
<evidence type="ECO:0000313" key="6">
    <source>
        <dbReference type="EMBL" id="MBC3535930.1"/>
    </source>
</evidence>
<dbReference type="PANTHER" id="PTHR42934">
    <property type="entry name" value="GLYCOLATE OXIDASE SUBUNIT GLCD"/>
    <property type="match status" value="1"/>
</dbReference>
<dbReference type="Gene3D" id="3.30.465.10">
    <property type="match status" value="1"/>
</dbReference>
<dbReference type="Gene3D" id="3.30.70.2740">
    <property type="match status" value="1"/>
</dbReference>
<dbReference type="Pfam" id="PF01565">
    <property type="entry name" value="FAD_binding_4"/>
    <property type="match status" value="1"/>
</dbReference>
<accession>A0ABR6VF98</accession>
<dbReference type="InterPro" id="IPR016169">
    <property type="entry name" value="FAD-bd_PCMH_sub2"/>
</dbReference>
<reference evidence="6 7" key="1">
    <citation type="submission" date="2020-08" db="EMBL/GenBank/DDBJ databases">
        <authorList>
            <person name="Liu C."/>
            <person name="Sun Q."/>
        </authorList>
    </citation>
    <scope>NUCLEOTIDE SEQUENCE [LARGE SCALE GENOMIC DNA]</scope>
    <source>
        <strain evidence="6 7">NSJ-59</strain>
    </source>
</reference>
<keyword evidence="3" id="KW-0274">FAD</keyword>
<dbReference type="InterPro" id="IPR051914">
    <property type="entry name" value="FAD-linked_OxidoTrans_Type4"/>
</dbReference>
<feature type="domain" description="FAD-binding PCMH-type" evidence="5">
    <location>
        <begin position="44"/>
        <end position="224"/>
    </location>
</feature>
<dbReference type="InterPro" id="IPR016167">
    <property type="entry name" value="FAD-bd_PCMH_sub1"/>
</dbReference>
<evidence type="ECO:0000256" key="2">
    <source>
        <dbReference type="ARBA" id="ARBA00022630"/>
    </source>
</evidence>
<proteinExistence type="predicted"/>
<evidence type="ECO:0000256" key="3">
    <source>
        <dbReference type="ARBA" id="ARBA00022827"/>
    </source>
</evidence>
<dbReference type="EMBL" id="JACOGK010000003">
    <property type="protein sequence ID" value="MBC3535930.1"/>
    <property type="molecule type" value="Genomic_DNA"/>
</dbReference>
<dbReference type="Gene3D" id="1.10.45.10">
    <property type="entry name" value="Vanillyl-alcohol Oxidase, Chain A, domain 4"/>
    <property type="match status" value="1"/>
</dbReference>
<evidence type="ECO:0000256" key="1">
    <source>
        <dbReference type="ARBA" id="ARBA00001974"/>
    </source>
</evidence>
<protein>
    <submittedName>
        <fullName evidence="6">FAD-binding oxidoreductase</fullName>
    </submittedName>
</protein>
<comment type="caution">
    <text evidence="6">The sequence shown here is derived from an EMBL/GenBank/DDBJ whole genome shotgun (WGS) entry which is preliminary data.</text>
</comment>
<keyword evidence="2" id="KW-0285">Flavoprotein</keyword>
<dbReference type="SUPFAM" id="SSF55103">
    <property type="entry name" value="FAD-linked oxidases, C-terminal domain"/>
    <property type="match status" value="1"/>
</dbReference>
<dbReference type="Gene3D" id="3.30.70.2190">
    <property type="match status" value="1"/>
</dbReference>
<evidence type="ECO:0000259" key="5">
    <source>
        <dbReference type="PROSITE" id="PS51387"/>
    </source>
</evidence>
<dbReference type="Gene3D" id="3.30.43.10">
    <property type="entry name" value="Uridine Diphospho-n-acetylenolpyruvylglucosamine Reductase, domain 2"/>
    <property type="match status" value="1"/>
</dbReference>
<dbReference type="InterPro" id="IPR016164">
    <property type="entry name" value="FAD-linked_Oxase-like_C"/>
</dbReference>
<dbReference type="PANTHER" id="PTHR42934:SF2">
    <property type="entry name" value="GLYCOLATE OXIDASE SUBUNIT GLCD"/>
    <property type="match status" value="1"/>
</dbReference>
<gene>
    <name evidence="6" type="ORF">H8J70_01465</name>
</gene>
<dbReference type="Proteomes" id="UP000606870">
    <property type="component" value="Unassembled WGS sequence"/>
</dbReference>
<organism evidence="6 7">
    <name type="scientific">Megasphaera hominis</name>
    <dbReference type="NCBI Taxonomy" id="159836"/>
    <lineage>
        <taxon>Bacteria</taxon>
        <taxon>Bacillati</taxon>
        <taxon>Bacillota</taxon>
        <taxon>Negativicutes</taxon>
        <taxon>Veillonellales</taxon>
        <taxon>Veillonellaceae</taxon>
        <taxon>Megasphaera</taxon>
    </lineage>
</organism>
<dbReference type="Pfam" id="PF02913">
    <property type="entry name" value="FAD-oxidase_C"/>
    <property type="match status" value="1"/>
</dbReference>
<evidence type="ECO:0000313" key="7">
    <source>
        <dbReference type="Proteomes" id="UP000606870"/>
    </source>
</evidence>
<dbReference type="InterPro" id="IPR006094">
    <property type="entry name" value="Oxid_FAD_bind_N"/>
</dbReference>
<dbReference type="PROSITE" id="PS51387">
    <property type="entry name" value="FAD_PCMH"/>
    <property type="match status" value="1"/>
</dbReference>
<name>A0ABR6VF98_9FIRM</name>
<dbReference type="InterPro" id="IPR016166">
    <property type="entry name" value="FAD-bd_PCMH"/>
</dbReference>
<comment type="cofactor">
    <cofactor evidence="1">
        <name>FAD</name>
        <dbReference type="ChEBI" id="CHEBI:57692"/>
    </cofactor>
</comment>
<evidence type="ECO:0000256" key="4">
    <source>
        <dbReference type="ARBA" id="ARBA00023002"/>
    </source>
</evidence>